<feature type="non-terminal residue" evidence="1">
    <location>
        <position position="137"/>
    </location>
</feature>
<name>A0A9N9HBF3_9GLOM</name>
<organism evidence="1 2">
    <name type="scientific">Paraglomus occultum</name>
    <dbReference type="NCBI Taxonomy" id="144539"/>
    <lineage>
        <taxon>Eukaryota</taxon>
        <taxon>Fungi</taxon>
        <taxon>Fungi incertae sedis</taxon>
        <taxon>Mucoromycota</taxon>
        <taxon>Glomeromycotina</taxon>
        <taxon>Glomeromycetes</taxon>
        <taxon>Paraglomerales</taxon>
        <taxon>Paraglomeraceae</taxon>
        <taxon>Paraglomus</taxon>
    </lineage>
</organism>
<comment type="caution">
    <text evidence="1">The sequence shown here is derived from an EMBL/GenBank/DDBJ whole genome shotgun (WGS) entry which is preliminary data.</text>
</comment>
<keyword evidence="2" id="KW-1185">Reference proteome</keyword>
<proteinExistence type="predicted"/>
<dbReference type="Proteomes" id="UP000789572">
    <property type="component" value="Unassembled WGS sequence"/>
</dbReference>
<dbReference type="OrthoDB" id="2310691at2759"/>
<sequence>NNPFYDETPDKTVIFRIDKELWNINLTRKDIKPTDEFVGAIKKAIEHNPTQRKLNDVFSEYGYWLSCKVKVGRRLERCTHLEHGQDYHPKDVELRQMEWLGDGENILYGGICDEWSKRIHPFENDHLLSADKSVIKT</sequence>
<evidence type="ECO:0000313" key="1">
    <source>
        <dbReference type="EMBL" id="CAG8674258.1"/>
    </source>
</evidence>
<protein>
    <submittedName>
        <fullName evidence="1">5002_t:CDS:1</fullName>
    </submittedName>
</protein>
<evidence type="ECO:0000313" key="2">
    <source>
        <dbReference type="Proteomes" id="UP000789572"/>
    </source>
</evidence>
<reference evidence="1" key="1">
    <citation type="submission" date="2021-06" db="EMBL/GenBank/DDBJ databases">
        <authorList>
            <person name="Kallberg Y."/>
            <person name="Tangrot J."/>
            <person name="Rosling A."/>
        </authorList>
    </citation>
    <scope>NUCLEOTIDE SEQUENCE</scope>
    <source>
        <strain evidence="1">IA702</strain>
    </source>
</reference>
<feature type="non-terminal residue" evidence="1">
    <location>
        <position position="1"/>
    </location>
</feature>
<dbReference type="AlphaFoldDB" id="A0A9N9HBF3"/>
<gene>
    <name evidence="1" type="ORF">POCULU_LOCUS11144</name>
</gene>
<dbReference type="EMBL" id="CAJVPJ010007212">
    <property type="protein sequence ID" value="CAG8674258.1"/>
    <property type="molecule type" value="Genomic_DNA"/>
</dbReference>
<accession>A0A9N9HBF3</accession>